<dbReference type="Proteomes" id="UP000472372">
    <property type="component" value="Chromosome 3"/>
</dbReference>
<reference evidence="4" key="1">
    <citation type="submission" date="2021-02" db="EMBL/GenBank/DDBJ databases">
        <authorList>
            <person name="Syme A R."/>
            <person name="Syme A R."/>
            <person name="Moolhuijzen P."/>
        </authorList>
    </citation>
    <scope>NUCLEOTIDE SEQUENCE</scope>
    <source>
        <strain evidence="4">W1-1</strain>
    </source>
</reference>
<dbReference type="AlphaFoldDB" id="A0A6S6VSZ9"/>
<evidence type="ECO:0000256" key="2">
    <source>
        <dbReference type="ARBA" id="ARBA00022741"/>
    </source>
</evidence>
<keyword evidence="1" id="KW-0436">Ligase</keyword>
<dbReference type="Pfam" id="PF18130">
    <property type="entry name" value="ATPgrasp_N"/>
    <property type="match status" value="1"/>
</dbReference>
<protein>
    <submittedName>
        <fullName evidence="4">Glutathione synthetase ATP-binding protein</fullName>
    </submittedName>
</protein>
<evidence type="ECO:0000256" key="1">
    <source>
        <dbReference type="ARBA" id="ARBA00022598"/>
    </source>
</evidence>
<dbReference type="InterPro" id="IPR052032">
    <property type="entry name" value="ATP-dep_AA_Ligase"/>
</dbReference>
<gene>
    <name evidence="4" type="ORF">PTTW11_03182</name>
</gene>
<dbReference type="InterPro" id="IPR011761">
    <property type="entry name" value="ATP-grasp"/>
</dbReference>
<organism evidence="4 5">
    <name type="scientific">Pyrenophora teres f. teres</name>
    <dbReference type="NCBI Taxonomy" id="97479"/>
    <lineage>
        <taxon>Eukaryota</taxon>
        <taxon>Fungi</taxon>
        <taxon>Dikarya</taxon>
        <taxon>Ascomycota</taxon>
        <taxon>Pezizomycotina</taxon>
        <taxon>Dothideomycetes</taxon>
        <taxon>Pleosporomycetidae</taxon>
        <taxon>Pleosporales</taxon>
        <taxon>Pleosporineae</taxon>
        <taxon>Pleosporaceae</taxon>
        <taxon>Pyrenophora</taxon>
    </lineage>
</organism>
<dbReference type="EMBL" id="HG992979">
    <property type="protein sequence ID" value="CAE7021007.1"/>
    <property type="molecule type" value="Genomic_DNA"/>
</dbReference>
<dbReference type="InterPro" id="IPR041472">
    <property type="entry name" value="BL00235/CARNS1_N"/>
</dbReference>
<dbReference type="Gene3D" id="3.30.470.20">
    <property type="entry name" value="ATP-grasp fold, B domain"/>
    <property type="match status" value="1"/>
</dbReference>
<name>A0A6S6VSZ9_9PLEO</name>
<dbReference type="PANTHER" id="PTHR43585">
    <property type="entry name" value="FUMIPYRROLE BIOSYNTHESIS PROTEIN C"/>
    <property type="match status" value="1"/>
</dbReference>
<dbReference type="Gene3D" id="3.40.50.20">
    <property type="match status" value="1"/>
</dbReference>
<dbReference type="GO" id="GO:0016874">
    <property type="term" value="F:ligase activity"/>
    <property type="evidence" value="ECO:0007669"/>
    <property type="project" value="UniProtKB-KW"/>
</dbReference>
<evidence type="ECO:0000313" key="4">
    <source>
        <dbReference type="EMBL" id="CAE7021007.1"/>
    </source>
</evidence>
<dbReference type="GO" id="GO:0046872">
    <property type="term" value="F:metal ion binding"/>
    <property type="evidence" value="ECO:0007669"/>
    <property type="project" value="InterPro"/>
</dbReference>
<keyword evidence="3 4" id="KW-0067">ATP-binding</keyword>
<dbReference type="SUPFAM" id="SSF56059">
    <property type="entry name" value="Glutathione synthetase ATP-binding domain-like"/>
    <property type="match status" value="1"/>
</dbReference>
<evidence type="ECO:0000313" key="5">
    <source>
        <dbReference type="Proteomes" id="UP000472372"/>
    </source>
</evidence>
<evidence type="ECO:0000256" key="3">
    <source>
        <dbReference type="ARBA" id="ARBA00022840"/>
    </source>
</evidence>
<dbReference type="Pfam" id="PF13535">
    <property type="entry name" value="ATP-grasp_4"/>
    <property type="match status" value="1"/>
</dbReference>
<dbReference type="PROSITE" id="PS50975">
    <property type="entry name" value="ATP_GRASP"/>
    <property type="match status" value="1"/>
</dbReference>
<accession>A0A6S6VSZ9</accession>
<proteinExistence type="predicted"/>
<dbReference type="PANTHER" id="PTHR43585:SF2">
    <property type="entry name" value="ATP-GRASP ENZYME FSQD"/>
    <property type="match status" value="1"/>
</dbReference>
<keyword evidence="2" id="KW-0547">Nucleotide-binding</keyword>
<dbReference type="GO" id="GO:0005524">
    <property type="term" value="F:ATP binding"/>
    <property type="evidence" value="ECO:0007669"/>
    <property type="project" value="UniProtKB-UniRule"/>
</dbReference>
<sequence>MSRTAQIVCREEGGSHGERESRWKITWSIAAHKPQFYQLANITIEAITNAGAADELLADVGALTTSLGISISLEDPEQTGTAERGALAEGVIGRRSLGFLVDILQRTTTTHAPQAITLIAPRGHGNIMRADIVSKRMHDVDNVEATATLAEPLQLYTDESWTASTSLSTLFRTAAGAIRLSPLSVVSIADAWTALERELEKRLSLPLLLTGLKRRLLFMVEGGLGFPFGGACSWQLYETAKSLGIDLVVLAEEGHALKQQPEFGHWYHHFIPIQCGYDTEFPARIVSAVKQYEQDSGRSADGLLTAYESYHVAVATAAQQLGLSHEPLSAYEVATDKFKTSLSEGRKSYTASSVDQALHIARTEDLPWPLIIKPCRGWASELVFKVDDIEQLEQAAPRMRSDSHGAQFVMEHYCSGPEVDINFVLYNGEVCFWDIGDETPKNADGGSTSFGELDYLFPSQLPEAEQRAVYDAVLRSMTRLGFRNGIYHCEARIENSLVEWRFNSRGIPFLEPRQEHNGKPAESWLIEINTRPPGGDTCDFIEATWGVDYWALLLVTKLRNASAWVHALSQPYRDGAQYHADKVWIIADWDPPKKGIWESGNITEELLRRRPDLAKHVSQHRTFAKKGDQLRHQSSGANSFVAYLHIFSRHSRIHLLELATEIRNALHIEIS</sequence>